<accession>A0A9N9AF16</accession>
<reference evidence="1" key="1">
    <citation type="submission" date="2021-06" db="EMBL/GenBank/DDBJ databases">
        <authorList>
            <person name="Kallberg Y."/>
            <person name="Tangrot J."/>
            <person name="Rosling A."/>
        </authorList>
    </citation>
    <scope>NUCLEOTIDE SEQUENCE</scope>
    <source>
        <strain evidence="1">UK204</strain>
    </source>
</reference>
<name>A0A9N9AF16_9GLOM</name>
<dbReference type="EMBL" id="CAJVPQ010001072">
    <property type="protein sequence ID" value="CAG8530716.1"/>
    <property type="molecule type" value="Genomic_DNA"/>
</dbReference>
<comment type="caution">
    <text evidence="1">The sequence shown here is derived from an EMBL/GenBank/DDBJ whole genome shotgun (WGS) entry which is preliminary data.</text>
</comment>
<gene>
    <name evidence="1" type="ORF">FCALED_LOCUS5161</name>
</gene>
<proteinExistence type="predicted"/>
<evidence type="ECO:0000313" key="1">
    <source>
        <dbReference type="EMBL" id="CAG8530716.1"/>
    </source>
</evidence>
<protein>
    <submittedName>
        <fullName evidence="1">5605_t:CDS:1</fullName>
    </submittedName>
</protein>
<dbReference type="Proteomes" id="UP000789570">
    <property type="component" value="Unassembled WGS sequence"/>
</dbReference>
<evidence type="ECO:0000313" key="2">
    <source>
        <dbReference type="Proteomes" id="UP000789570"/>
    </source>
</evidence>
<keyword evidence="2" id="KW-1185">Reference proteome</keyword>
<feature type="non-terminal residue" evidence="1">
    <location>
        <position position="1"/>
    </location>
</feature>
<dbReference type="AlphaFoldDB" id="A0A9N9AF16"/>
<sequence>MGKLYEKTISLWKQLRDRFRREQKLEIRGSKQRIIAIGIQCIKVNTSFNLEEA</sequence>
<organism evidence="1 2">
    <name type="scientific">Funneliformis caledonium</name>
    <dbReference type="NCBI Taxonomy" id="1117310"/>
    <lineage>
        <taxon>Eukaryota</taxon>
        <taxon>Fungi</taxon>
        <taxon>Fungi incertae sedis</taxon>
        <taxon>Mucoromycota</taxon>
        <taxon>Glomeromycotina</taxon>
        <taxon>Glomeromycetes</taxon>
        <taxon>Glomerales</taxon>
        <taxon>Glomeraceae</taxon>
        <taxon>Funneliformis</taxon>
    </lineage>
</organism>